<dbReference type="Gene3D" id="3.30.70.100">
    <property type="match status" value="1"/>
</dbReference>
<evidence type="ECO:0000256" key="1">
    <source>
        <dbReference type="SAM" id="MobiDB-lite"/>
    </source>
</evidence>
<reference evidence="2" key="2">
    <citation type="submission" date="2023-05" db="EMBL/GenBank/DDBJ databases">
        <authorList>
            <consortium name="Lawrence Berkeley National Laboratory"/>
            <person name="Steindorff A."/>
            <person name="Hensen N."/>
            <person name="Bonometti L."/>
            <person name="Westerberg I."/>
            <person name="Brannstrom I.O."/>
            <person name="Guillou S."/>
            <person name="Cros-Aarteil S."/>
            <person name="Calhoun S."/>
            <person name="Haridas S."/>
            <person name="Kuo A."/>
            <person name="Mondo S."/>
            <person name="Pangilinan J."/>
            <person name="Riley R."/>
            <person name="Labutti K."/>
            <person name="Andreopoulos B."/>
            <person name="Lipzen A."/>
            <person name="Chen C."/>
            <person name="Yanf M."/>
            <person name="Daum C."/>
            <person name="Ng V."/>
            <person name="Clum A."/>
            <person name="Ohm R."/>
            <person name="Martin F."/>
            <person name="Silar P."/>
            <person name="Natvig D."/>
            <person name="Lalanne C."/>
            <person name="Gautier V."/>
            <person name="Ament-Velasquez S.L."/>
            <person name="Kruys A."/>
            <person name="Hutchinson M.I."/>
            <person name="Powell A.J."/>
            <person name="Barry K."/>
            <person name="Miller A.N."/>
            <person name="Grigoriev I.V."/>
            <person name="Debuchy R."/>
            <person name="Gladieux P."/>
            <person name="Thoren M.H."/>
            <person name="Johannesson H."/>
        </authorList>
    </citation>
    <scope>NUCLEOTIDE SEQUENCE</scope>
    <source>
        <strain evidence="2">CBS 538.74</strain>
    </source>
</reference>
<organism evidence="2 3">
    <name type="scientific">Chaetomidium leptoderma</name>
    <dbReference type="NCBI Taxonomy" id="669021"/>
    <lineage>
        <taxon>Eukaryota</taxon>
        <taxon>Fungi</taxon>
        <taxon>Dikarya</taxon>
        <taxon>Ascomycota</taxon>
        <taxon>Pezizomycotina</taxon>
        <taxon>Sordariomycetes</taxon>
        <taxon>Sordariomycetidae</taxon>
        <taxon>Sordariales</taxon>
        <taxon>Chaetomiaceae</taxon>
        <taxon>Chaetomidium</taxon>
    </lineage>
</organism>
<feature type="compositionally biased region" description="Acidic residues" evidence="1">
    <location>
        <begin position="295"/>
        <end position="305"/>
    </location>
</feature>
<gene>
    <name evidence="2" type="ORF">C8A00DRAFT_18107</name>
</gene>
<dbReference type="SUPFAM" id="SSF54909">
    <property type="entry name" value="Dimeric alpha+beta barrel"/>
    <property type="match status" value="1"/>
</dbReference>
<protein>
    <submittedName>
        <fullName evidence="2">Uncharacterized protein</fullName>
    </submittedName>
</protein>
<name>A0AAN6VFI5_9PEZI</name>
<feature type="compositionally biased region" description="Basic and acidic residues" evidence="1">
    <location>
        <begin position="306"/>
        <end position="320"/>
    </location>
</feature>
<keyword evidence="3" id="KW-1185">Reference proteome</keyword>
<sequence length="320" mass="36120">MARTKQSKNQHHFYHRRTSWTRFHLPCTQDWPSAWTGHSDVHFGPLAGVAGCRKVWLGRKVEDPEQAALIVLWHTADDLKNFQHSPACAEFLRGLPEHDVQASLLSGALLQGLSLGDAKDDDAPSPSSAPSRFHSLQWTSPYGFEDDLQGRVTLTAFEIAYTGVPSPGPWRSVLQNTFGHFVPGGCEDLLQRWPPTRMQNWTAWAAIDTEDARVDSDHSQLGQQAATAGNESGRAVLCEFRRWNGYTGATPEREEASAKSPLARESWAQAVAKLMPPITAWEQERWDIQLAPREVEEEEGEDEEPEFQRELDEWRKERAL</sequence>
<dbReference type="AlphaFoldDB" id="A0AAN6VFI5"/>
<reference evidence="2" key="1">
    <citation type="journal article" date="2023" name="Mol. Phylogenet. Evol.">
        <title>Genome-scale phylogeny and comparative genomics of the fungal order Sordariales.</title>
        <authorList>
            <person name="Hensen N."/>
            <person name="Bonometti L."/>
            <person name="Westerberg I."/>
            <person name="Brannstrom I.O."/>
            <person name="Guillou S."/>
            <person name="Cros-Aarteil S."/>
            <person name="Calhoun S."/>
            <person name="Haridas S."/>
            <person name="Kuo A."/>
            <person name="Mondo S."/>
            <person name="Pangilinan J."/>
            <person name="Riley R."/>
            <person name="LaButti K."/>
            <person name="Andreopoulos B."/>
            <person name="Lipzen A."/>
            <person name="Chen C."/>
            <person name="Yan M."/>
            <person name="Daum C."/>
            <person name="Ng V."/>
            <person name="Clum A."/>
            <person name="Steindorff A."/>
            <person name="Ohm R.A."/>
            <person name="Martin F."/>
            <person name="Silar P."/>
            <person name="Natvig D.O."/>
            <person name="Lalanne C."/>
            <person name="Gautier V."/>
            <person name="Ament-Velasquez S.L."/>
            <person name="Kruys A."/>
            <person name="Hutchinson M.I."/>
            <person name="Powell A.J."/>
            <person name="Barry K."/>
            <person name="Miller A.N."/>
            <person name="Grigoriev I.V."/>
            <person name="Debuchy R."/>
            <person name="Gladieux P."/>
            <person name="Hiltunen Thoren M."/>
            <person name="Johannesson H."/>
        </authorList>
    </citation>
    <scope>NUCLEOTIDE SEQUENCE</scope>
    <source>
        <strain evidence="2">CBS 538.74</strain>
    </source>
</reference>
<evidence type="ECO:0000313" key="2">
    <source>
        <dbReference type="EMBL" id="KAK4150344.1"/>
    </source>
</evidence>
<dbReference type="Proteomes" id="UP001302745">
    <property type="component" value="Unassembled WGS sequence"/>
</dbReference>
<dbReference type="InterPro" id="IPR011008">
    <property type="entry name" value="Dimeric_a/b-barrel"/>
</dbReference>
<accession>A0AAN6VFI5</accession>
<dbReference type="EMBL" id="MU857079">
    <property type="protein sequence ID" value="KAK4150344.1"/>
    <property type="molecule type" value="Genomic_DNA"/>
</dbReference>
<evidence type="ECO:0000313" key="3">
    <source>
        <dbReference type="Proteomes" id="UP001302745"/>
    </source>
</evidence>
<proteinExistence type="predicted"/>
<feature type="region of interest" description="Disordered" evidence="1">
    <location>
        <begin position="291"/>
        <end position="320"/>
    </location>
</feature>
<comment type="caution">
    <text evidence="2">The sequence shown here is derived from an EMBL/GenBank/DDBJ whole genome shotgun (WGS) entry which is preliminary data.</text>
</comment>